<protein>
    <recommendedName>
        <fullName evidence="5">non-specific protein-tyrosine kinase</fullName>
        <ecNumber evidence="5">2.7.10.2</ecNumber>
    </recommendedName>
</protein>
<dbReference type="InterPro" id="IPR050445">
    <property type="entry name" value="Bact_polysacc_biosynth/exp"/>
</dbReference>
<evidence type="ECO:0000256" key="8">
    <source>
        <dbReference type="ARBA" id="ARBA00022679"/>
    </source>
</evidence>
<evidence type="ECO:0000256" key="13">
    <source>
        <dbReference type="ARBA" id="ARBA00022989"/>
    </source>
</evidence>
<evidence type="ECO:0000256" key="11">
    <source>
        <dbReference type="ARBA" id="ARBA00022777"/>
    </source>
</evidence>
<dbReference type="InterPro" id="IPR025669">
    <property type="entry name" value="AAA_dom"/>
</dbReference>
<evidence type="ECO:0000256" key="3">
    <source>
        <dbReference type="ARBA" id="ARBA00007316"/>
    </source>
</evidence>
<dbReference type="CDD" id="cd05387">
    <property type="entry name" value="BY-kinase"/>
    <property type="match status" value="1"/>
</dbReference>
<feature type="compositionally biased region" description="Basic residues" evidence="17">
    <location>
        <begin position="458"/>
        <end position="467"/>
    </location>
</feature>
<evidence type="ECO:0000256" key="2">
    <source>
        <dbReference type="ARBA" id="ARBA00006683"/>
    </source>
</evidence>
<dbReference type="EC" id="2.7.10.2" evidence="5"/>
<comment type="subcellular location">
    <subcellularLocation>
        <location evidence="1">Cell inner membrane</location>
        <topology evidence="1">Multi-pass membrane protein</topology>
    </subcellularLocation>
</comment>
<dbReference type="GO" id="GO:0005886">
    <property type="term" value="C:plasma membrane"/>
    <property type="evidence" value="ECO:0007669"/>
    <property type="project" value="UniProtKB-SubCell"/>
</dbReference>
<evidence type="ECO:0000256" key="5">
    <source>
        <dbReference type="ARBA" id="ARBA00011903"/>
    </source>
</evidence>
<dbReference type="Gene3D" id="3.40.50.300">
    <property type="entry name" value="P-loop containing nucleotide triphosphate hydrolases"/>
    <property type="match status" value="1"/>
</dbReference>
<evidence type="ECO:0000256" key="1">
    <source>
        <dbReference type="ARBA" id="ARBA00004429"/>
    </source>
</evidence>
<dbReference type="InterPro" id="IPR027417">
    <property type="entry name" value="P-loop_NTPase"/>
</dbReference>
<dbReference type="PANTHER" id="PTHR32309:SF13">
    <property type="entry name" value="FERRIC ENTEROBACTIN TRANSPORT PROTEIN FEPE"/>
    <property type="match status" value="1"/>
</dbReference>
<dbReference type="GO" id="GO:0042802">
    <property type="term" value="F:identical protein binding"/>
    <property type="evidence" value="ECO:0007669"/>
    <property type="project" value="UniProtKB-ARBA"/>
</dbReference>
<dbReference type="FunFam" id="3.40.50.300:FF:000527">
    <property type="entry name" value="Tyrosine-protein kinase etk"/>
    <property type="match status" value="1"/>
</dbReference>
<evidence type="ECO:0000256" key="12">
    <source>
        <dbReference type="ARBA" id="ARBA00022840"/>
    </source>
</evidence>
<evidence type="ECO:0000256" key="16">
    <source>
        <dbReference type="ARBA" id="ARBA00051245"/>
    </source>
</evidence>
<name>A0A4P7SNM8_9CELL</name>
<evidence type="ECO:0000259" key="20">
    <source>
        <dbReference type="Pfam" id="PF13614"/>
    </source>
</evidence>
<gene>
    <name evidence="21" type="ORF">E5225_14255</name>
</gene>
<keyword evidence="14 18" id="KW-0472">Membrane</keyword>
<feature type="transmembrane region" description="Helical" evidence="18">
    <location>
        <begin position="14"/>
        <end position="35"/>
    </location>
</feature>
<comment type="similarity">
    <text evidence="4">Belongs to the etk/wzc family.</text>
</comment>
<evidence type="ECO:0000256" key="4">
    <source>
        <dbReference type="ARBA" id="ARBA00008883"/>
    </source>
</evidence>
<feature type="domain" description="Polysaccharide chain length determinant N-terminal" evidence="19">
    <location>
        <begin position="2"/>
        <end position="89"/>
    </location>
</feature>
<dbReference type="AlphaFoldDB" id="A0A4P7SNM8"/>
<dbReference type="GO" id="GO:0005524">
    <property type="term" value="F:ATP binding"/>
    <property type="evidence" value="ECO:0007669"/>
    <property type="project" value="UniProtKB-KW"/>
</dbReference>
<dbReference type="KEGG" id="celz:E5225_14255"/>
<keyword evidence="22" id="KW-1185">Reference proteome</keyword>
<keyword evidence="13 18" id="KW-1133">Transmembrane helix</keyword>
<dbReference type="EMBL" id="CP039291">
    <property type="protein sequence ID" value="QCB94544.1"/>
    <property type="molecule type" value="Genomic_DNA"/>
</dbReference>
<dbReference type="PANTHER" id="PTHR32309">
    <property type="entry name" value="TYROSINE-PROTEIN KINASE"/>
    <property type="match status" value="1"/>
</dbReference>
<accession>A0A4P7SNM8</accession>
<evidence type="ECO:0000256" key="7">
    <source>
        <dbReference type="ARBA" id="ARBA00022519"/>
    </source>
</evidence>
<organism evidence="21 22">
    <name type="scientific">Cellulomonas shaoxiangyii</name>
    <dbReference type="NCBI Taxonomy" id="2566013"/>
    <lineage>
        <taxon>Bacteria</taxon>
        <taxon>Bacillati</taxon>
        <taxon>Actinomycetota</taxon>
        <taxon>Actinomycetes</taxon>
        <taxon>Micrococcales</taxon>
        <taxon>Cellulomonadaceae</taxon>
        <taxon>Cellulomonas</taxon>
    </lineage>
</organism>
<proteinExistence type="inferred from homology"/>
<feature type="region of interest" description="Disordered" evidence="17">
    <location>
        <begin position="444"/>
        <end position="520"/>
    </location>
</feature>
<evidence type="ECO:0000256" key="10">
    <source>
        <dbReference type="ARBA" id="ARBA00022741"/>
    </source>
</evidence>
<evidence type="ECO:0000256" key="14">
    <source>
        <dbReference type="ARBA" id="ARBA00023136"/>
    </source>
</evidence>
<reference evidence="21 22" key="1">
    <citation type="submission" date="2019-04" db="EMBL/GenBank/DDBJ databases">
        <title>Isolation and identification of Cellulomonas shaoxiangyii sp. Nov. isolated from feces of the Tibetan antelopes (Pantholops hodgsonii) in the Qinghai-Tibet plateau of China.</title>
        <authorList>
            <person name="Tian Z."/>
        </authorList>
    </citation>
    <scope>NUCLEOTIDE SEQUENCE [LARGE SCALE GENOMIC DNA]</scope>
    <source>
        <strain evidence="21 22">Z28</strain>
    </source>
</reference>
<evidence type="ECO:0000259" key="19">
    <source>
        <dbReference type="Pfam" id="PF02706"/>
    </source>
</evidence>
<dbReference type="InterPro" id="IPR003856">
    <property type="entry name" value="LPS_length_determ_N"/>
</dbReference>
<evidence type="ECO:0000313" key="22">
    <source>
        <dbReference type="Proteomes" id="UP000296469"/>
    </source>
</evidence>
<evidence type="ECO:0000313" key="21">
    <source>
        <dbReference type="EMBL" id="QCB94544.1"/>
    </source>
</evidence>
<sequence length="520" mass="54551">MELRDYLSIVIKRWVSIAALTVIGVGAAVAGTLLAKPTYTAVTQVYVSVQGSSSTNDLLQGANFTRQQVASYARLVTTPLVLGPVIDELGLDMRADDLAGRITAETPPSSAIVSISVSDESPSLAAALANAVAGEFRTAVSELDAPTDGTPSNVKLTVVRDAAAPEEPSSPNPKLNVALGLLVGLAVGVAVAVLRELLDTRVRDEASVANVTDTSVVGVIAFDEDVDSRPLIVQTDPQSPRAEAFRRLRTNVQFLEVDDRPSTIVVTSSLPGEGKSTTTINLAIALADAGTRVLLVDADLRRPSVAKRLGIEGSVGLTTVLIGRASLTDVVQPWGNGRLHVLPSGQIPPNPSELLGSKAMSTLLEQALGLYDIVLIDTPPLLPVTDAAILGRLSGGVLLVVGAGRVHRNQLAEALGALDAVDAHVLGIVVNREPRRQSSAYQYYEYTSDRSGSSAPRKPSRRTRSTKVRSAARLAAPEVAPPLQSGAAGHAAPLWPGESMSEAALRERRGLSPQHQRGAR</sequence>
<evidence type="ECO:0000256" key="18">
    <source>
        <dbReference type="SAM" id="Phobius"/>
    </source>
</evidence>
<keyword evidence="10" id="KW-0547">Nucleotide-binding</keyword>
<keyword evidence="11 21" id="KW-0418">Kinase</keyword>
<dbReference type="NCBIfam" id="TIGR01007">
    <property type="entry name" value="eps_fam"/>
    <property type="match status" value="1"/>
</dbReference>
<evidence type="ECO:0000256" key="6">
    <source>
        <dbReference type="ARBA" id="ARBA00022475"/>
    </source>
</evidence>
<keyword evidence="12" id="KW-0067">ATP-binding</keyword>
<comment type="catalytic activity">
    <reaction evidence="16">
        <text>L-tyrosyl-[protein] + ATP = O-phospho-L-tyrosyl-[protein] + ADP + H(+)</text>
        <dbReference type="Rhea" id="RHEA:10596"/>
        <dbReference type="Rhea" id="RHEA-COMP:10136"/>
        <dbReference type="Rhea" id="RHEA-COMP:20101"/>
        <dbReference type="ChEBI" id="CHEBI:15378"/>
        <dbReference type="ChEBI" id="CHEBI:30616"/>
        <dbReference type="ChEBI" id="CHEBI:46858"/>
        <dbReference type="ChEBI" id="CHEBI:61978"/>
        <dbReference type="ChEBI" id="CHEBI:456216"/>
        <dbReference type="EC" id="2.7.10.2"/>
    </reaction>
</comment>
<evidence type="ECO:0000256" key="9">
    <source>
        <dbReference type="ARBA" id="ARBA00022692"/>
    </source>
</evidence>
<comment type="similarity">
    <text evidence="2">Belongs to the CpsC/CapA family.</text>
</comment>
<dbReference type="OrthoDB" id="9812433at2"/>
<keyword evidence="9 18" id="KW-0812">Transmembrane</keyword>
<keyword evidence="6" id="KW-1003">Cell membrane</keyword>
<evidence type="ECO:0000256" key="15">
    <source>
        <dbReference type="ARBA" id="ARBA00023137"/>
    </source>
</evidence>
<keyword evidence="8 21" id="KW-0808">Transferase</keyword>
<keyword evidence="7" id="KW-0997">Cell inner membrane</keyword>
<dbReference type="Pfam" id="PF02706">
    <property type="entry name" value="Wzz"/>
    <property type="match status" value="1"/>
</dbReference>
<dbReference type="Proteomes" id="UP000296469">
    <property type="component" value="Chromosome"/>
</dbReference>
<feature type="domain" description="AAA" evidence="20">
    <location>
        <begin position="264"/>
        <end position="390"/>
    </location>
</feature>
<dbReference type="InterPro" id="IPR005702">
    <property type="entry name" value="Wzc-like_C"/>
</dbReference>
<evidence type="ECO:0000256" key="17">
    <source>
        <dbReference type="SAM" id="MobiDB-lite"/>
    </source>
</evidence>
<dbReference type="Pfam" id="PF13614">
    <property type="entry name" value="AAA_31"/>
    <property type="match status" value="1"/>
</dbReference>
<dbReference type="SUPFAM" id="SSF52540">
    <property type="entry name" value="P-loop containing nucleoside triphosphate hydrolases"/>
    <property type="match status" value="1"/>
</dbReference>
<dbReference type="GO" id="GO:0004715">
    <property type="term" value="F:non-membrane spanning protein tyrosine kinase activity"/>
    <property type="evidence" value="ECO:0007669"/>
    <property type="project" value="UniProtKB-EC"/>
</dbReference>
<dbReference type="RefSeq" id="WP_135974269.1">
    <property type="nucleotide sequence ID" value="NZ_CP039291.1"/>
</dbReference>
<keyword evidence="15" id="KW-0829">Tyrosine-protein kinase</keyword>
<comment type="similarity">
    <text evidence="3">Belongs to the CpsD/CapB family.</text>
</comment>